<gene>
    <name evidence="2" type="ORF">Syun_020498</name>
</gene>
<feature type="transmembrane region" description="Helical" evidence="1">
    <location>
        <begin position="21"/>
        <end position="39"/>
    </location>
</feature>
<keyword evidence="1" id="KW-0472">Membrane</keyword>
<dbReference type="EMBL" id="JBBNAF010000009">
    <property type="protein sequence ID" value="KAK9113701.1"/>
    <property type="molecule type" value="Genomic_DNA"/>
</dbReference>
<comment type="caution">
    <text evidence="2">The sequence shown here is derived from an EMBL/GenBank/DDBJ whole genome shotgun (WGS) entry which is preliminary data.</text>
</comment>
<accession>A0AAP0IF80</accession>
<keyword evidence="3" id="KW-1185">Reference proteome</keyword>
<evidence type="ECO:0000313" key="2">
    <source>
        <dbReference type="EMBL" id="KAK9113701.1"/>
    </source>
</evidence>
<dbReference type="Proteomes" id="UP001420932">
    <property type="component" value="Unassembled WGS sequence"/>
</dbReference>
<evidence type="ECO:0000313" key="3">
    <source>
        <dbReference type="Proteomes" id="UP001420932"/>
    </source>
</evidence>
<reference evidence="2 3" key="1">
    <citation type="submission" date="2024-01" db="EMBL/GenBank/DDBJ databases">
        <title>Genome assemblies of Stephania.</title>
        <authorList>
            <person name="Yang L."/>
        </authorList>
    </citation>
    <scope>NUCLEOTIDE SEQUENCE [LARGE SCALE GENOMIC DNA]</scope>
    <source>
        <strain evidence="2">YNDBR</strain>
        <tissue evidence="2">Leaf</tissue>
    </source>
</reference>
<keyword evidence="1" id="KW-1133">Transmembrane helix</keyword>
<sequence>MASTGKSQKGNRGLLINGSNYVYVFIVYSSNVCLFLVVVTSESVMHIYTWFAVQSLGYVSVLEKNKDVISSSADDENVKKF</sequence>
<proteinExistence type="predicted"/>
<organism evidence="2 3">
    <name type="scientific">Stephania yunnanensis</name>
    <dbReference type="NCBI Taxonomy" id="152371"/>
    <lineage>
        <taxon>Eukaryota</taxon>
        <taxon>Viridiplantae</taxon>
        <taxon>Streptophyta</taxon>
        <taxon>Embryophyta</taxon>
        <taxon>Tracheophyta</taxon>
        <taxon>Spermatophyta</taxon>
        <taxon>Magnoliopsida</taxon>
        <taxon>Ranunculales</taxon>
        <taxon>Menispermaceae</taxon>
        <taxon>Menispermoideae</taxon>
        <taxon>Cissampelideae</taxon>
        <taxon>Stephania</taxon>
    </lineage>
</organism>
<evidence type="ECO:0000256" key="1">
    <source>
        <dbReference type="SAM" id="Phobius"/>
    </source>
</evidence>
<dbReference type="AlphaFoldDB" id="A0AAP0IF80"/>
<name>A0AAP0IF80_9MAGN</name>
<evidence type="ECO:0008006" key="4">
    <source>
        <dbReference type="Google" id="ProtNLM"/>
    </source>
</evidence>
<keyword evidence="1" id="KW-0812">Transmembrane</keyword>
<protein>
    <recommendedName>
        <fullName evidence="4">Transmembrane protein</fullName>
    </recommendedName>
</protein>